<dbReference type="Pfam" id="PF02493">
    <property type="entry name" value="MORN"/>
    <property type="match status" value="11"/>
</dbReference>
<name>A0A7S2RYY8_9STRA</name>
<gene>
    <name evidence="3" type="ORF">QSP1433_LOCUS8471</name>
</gene>
<proteinExistence type="predicted"/>
<evidence type="ECO:0000256" key="1">
    <source>
        <dbReference type="ARBA" id="ARBA00022737"/>
    </source>
</evidence>
<dbReference type="SUPFAM" id="SSF82185">
    <property type="entry name" value="Histone H3 K4-specific methyltransferase SET7/9 N-terminal domain"/>
    <property type="match status" value="2"/>
</dbReference>
<feature type="compositionally biased region" description="Low complexity" evidence="2">
    <location>
        <begin position="431"/>
        <end position="444"/>
    </location>
</feature>
<dbReference type="AlphaFoldDB" id="A0A7S2RYY8"/>
<dbReference type="SMART" id="SM00698">
    <property type="entry name" value="MORN"/>
    <property type="match status" value="10"/>
</dbReference>
<dbReference type="InterPro" id="IPR003409">
    <property type="entry name" value="MORN"/>
</dbReference>
<dbReference type="PANTHER" id="PTHR43215:SF14">
    <property type="entry name" value="RADIAL SPOKE HEAD 1 HOMOLOG"/>
    <property type="match status" value="1"/>
</dbReference>
<keyword evidence="1" id="KW-0677">Repeat</keyword>
<feature type="region of interest" description="Disordered" evidence="2">
    <location>
        <begin position="465"/>
        <end position="616"/>
    </location>
</feature>
<feature type="region of interest" description="Disordered" evidence="2">
    <location>
        <begin position="424"/>
        <end position="449"/>
    </location>
</feature>
<feature type="compositionally biased region" description="Polar residues" evidence="2">
    <location>
        <begin position="486"/>
        <end position="495"/>
    </location>
</feature>
<feature type="compositionally biased region" description="Polar residues" evidence="2">
    <location>
        <begin position="465"/>
        <end position="477"/>
    </location>
</feature>
<reference evidence="3" key="1">
    <citation type="submission" date="2021-01" db="EMBL/GenBank/DDBJ databases">
        <authorList>
            <person name="Corre E."/>
            <person name="Pelletier E."/>
            <person name="Niang G."/>
            <person name="Scheremetjew M."/>
            <person name="Finn R."/>
            <person name="Kale V."/>
            <person name="Holt S."/>
            <person name="Cochrane G."/>
            <person name="Meng A."/>
            <person name="Brown T."/>
            <person name="Cohen L."/>
        </authorList>
    </citation>
    <scope>NUCLEOTIDE SEQUENCE</scope>
    <source>
        <strain evidence="3">NY070348D</strain>
    </source>
</reference>
<evidence type="ECO:0008006" key="4">
    <source>
        <dbReference type="Google" id="ProtNLM"/>
    </source>
</evidence>
<protein>
    <recommendedName>
        <fullName evidence="4">MORN repeat protein</fullName>
    </recommendedName>
</protein>
<evidence type="ECO:0000313" key="3">
    <source>
        <dbReference type="EMBL" id="CAD9684543.1"/>
    </source>
</evidence>
<dbReference type="GO" id="GO:0005829">
    <property type="term" value="C:cytosol"/>
    <property type="evidence" value="ECO:0007669"/>
    <property type="project" value="TreeGrafter"/>
</dbReference>
<dbReference type="Gene3D" id="2.20.110.10">
    <property type="entry name" value="Histone H3 K4-specific methyltransferase SET7/9 N-terminal domain"/>
    <property type="match status" value="4"/>
</dbReference>
<dbReference type="PANTHER" id="PTHR43215">
    <property type="entry name" value="RADIAL SPOKE HEAD 1 HOMOLOG"/>
    <property type="match status" value="1"/>
</dbReference>
<evidence type="ECO:0000256" key="2">
    <source>
        <dbReference type="SAM" id="MobiDB-lite"/>
    </source>
</evidence>
<feature type="compositionally biased region" description="Polar residues" evidence="2">
    <location>
        <begin position="570"/>
        <end position="589"/>
    </location>
</feature>
<sequence>MEVLKEAVDVPSASHDAVEMGQVDDRMQVDEKSPVDKSEMLVGNTEPQVDVASKPEIQDEMTVGNSAPAAVENIDKDIGNQVLPASDLRQEETKTIVLQDGAKYKGESVTLPNGVTLPQGWGKLEYPKKNRGKKPIWCAGLFKDGELNGYGVAVFKEKVEWYEGEFVNGVMQGNGTFRHRSGMTTSGEFENNVVHGYGQREFPNGDKFCGEFRNGLSCGQGVYKFENGDVYEGQFSNDGANGFGIKQFTGGVRYTGTFKGDKMNGKGVLQFPMGDVYKGWFLDDMMHGRGIYQFENGDWCSGEFENDRMNGVGEFFFMNGDKYVGSFKNDEMHGTGTFIWTKKGEKYDGEFRKGKMQPEGCKTFADGSTFTGPFSNGKPNGAGIYTFPKDSPDYGKLLDVVYEQGTLKSKGKKPVMQPDLTTLKKEQEAATTSSPVPTLSPTPSDNANTQDAVKVPAQALSSVPLENTSTQQESTVLPTGPVTQAHPDSTETTSAPLDPAEQPETLPACPPLPKESPTATAPAPLTSCDSINTQESTTSPSFPVSSNNVAGVKEDERTETQPSFLDPSVNGLTDVSTSKESSQVSTQPEEQMAVDATQNCNTPAKIDDVDRMEVDN</sequence>
<dbReference type="EMBL" id="HBHK01013486">
    <property type="protein sequence ID" value="CAD9684543.1"/>
    <property type="molecule type" value="Transcribed_RNA"/>
</dbReference>
<feature type="compositionally biased region" description="Polar residues" evidence="2">
    <location>
        <begin position="527"/>
        <end position="549"/>
    </location>
</feature>
<accession>A0A7S2RYY8</accession>
<feature type="compositionally biased region" description="Basic and acidic residues" evidence="2">
    <location>
        <begin position="605"/>
        <end position="616"/>
    </location>
</feature>
<organism evidence="3">
    <name type="scientific">Mucochytrium quahogii</name>
    <dbReference type="NCBI Taxonomy" id="96639"/>
    <lineage>
        <taxon>Eukaryota</taxon>
        <taxon>Sar</taxon>
        <taxon>Stramenopiles</taxon>
        <taxon>Bigyra</taxon>
        <taxon>Labyrinthulomycetes</taxon>
        <taxon>Thraustochytrida</taxon>
        <taxon>Thraustochytriidae</taxon>
        <taxon>Mucochytrium</taxon>
    </lineage>
</organism>